<organism evidence="1 2">
    <name type="scientific">Irpex rosettiformis</name>
    <dbReference type="NCBI Taxonomy" id="378272"/>
    <lineage>
        <taxon>Eukaryota</taxon>
        <taxon>Fungi</taxon>
        <taxon>Dikarya</taxon>
        <taxon>Basidiomycota</taxon>
        <taxon>Agaricomycotina</taxon>
        <taxon>Agaricomycetes</taxon>
        <taxon>Polyporales</taxon>
        <taxon>Irpicaceae</taxon>
        <taxon>Irpex</taxon>
    </lineage>
</organism>
<reference evidence="1" key="1">
    <citation type="journal article" date="2021" name="Environ. Microbiol.">
        <title>Gene family expansions and transcriptome signatures uncover fungal adaptations to wood decay.</title>
        <authorList>
            <person name="Hage H."/>
            <person name="Miyauchi S."/>
            <person name="Viragh M."/>
            <person name="Drula E."/>
            <person name="Min B."/>
            <person name="Chaduli D."/>
            <person name="Navarro D."/>
            <person name="Favel A."/>
            <person name="Norest M."/>
            <person name="Lesage-Meessen L."/>
            <person name="Balint B."/>
            <person name="Merenyi Z."/>
            <person name="de Eugenio L."/>
            <person name="Morin E."/>
            <person name="Martinez A.T."/>
            <person name="Baldrian P."/>
            <person name="Stursova M."/>
            <person name="Martinez M.J."/>
            <person name="Novotny C."/>
            <person name="Magnuson J.K."/>
            <person name="Spatafora J.W."/>
            <person name="Maurice S."/>
            <person name="Pangilinan J."/>
            <person name="Andreopoulos W."/>
            <person name="LaButti K."/>
            <person name="Hundley H."/>
            <person name="Na H."/>
            <person name="Kuo A."/>
            <person name="Barry K."/>
            <person name="Lipzen A."/>
            <person name="Henrissat B."/>
            <person name="Riley R."/>
            <person name="Ahrendt S."/>
            <person name="Nagy L.G."/>
            <person name="Grigoriev I.V."/>
            <person name="Martin F."/>
            <person name="Rosso M.N."/>
        </authorList>
    </citation>
    <scope>NUCLEOTIDE SEQUENCE</scope>
    <source>
        <strain evidence="1">CBS 384.51</strain>
    </source>
</reference>
<sequence>MAVSAPSSSSRSSSASYPVARTKRQGTTKCRKRAVGSREYFCACVFGGRSRQGSFWLMHIYRPRFLFDVIHRTVTRTLSGKRRSGLVFTDARETSRKGRHEQTWKLQRTVRHTSTSSPTKQAEYNGIMRICMELSGMIQIRSPFKPCLNDDVPSRSPLSSRRGEDPNMITTKQGLFLASDDAFRTTRLF</sequence>
<dbReference type="EMBL" id="MU274909">
    <property type="protein sequence ID" value="KAI0089861.1"/>
    <property type="molecule type" value="Genomic_DNA"/>
</dbReference>
<evidence type="ECO:0000313" key="1">
    <source>
        <dbReference type="EMBL" id="KAI0089861.1"/>
    </source>
</evidence>
<gene>
    <name evidence="1" type="ORF">BDY19DRAFT_89149</name>
</gene>
<dbReference type="Proteomes" id="UP001055072">
    <property type="component" value="Unassembled WGS sequence"/>
</dbReference>
<name>A0ACB8U6P8_9APHY</name>
<protein>
    <submittedName>
        <fullName evidence="1">Uncharacterized protein</fullName>
    </submittedName>
</protein>
<proteinExistence type="predicted"/>
<accession>A0ACB8U6P8</accession>
<keyword evidence="2" id="KW-1185">Reference proteome</keyword>
<comment type="caution">
    <text evidence="1">The sequence shown here is derived from an EMBL/GenBank/DDBJ whole genome shotgun (WGS) entry which is preliminary data.</text>
</comment>
<evidence type="ECO:0000313" key="2">
    <source>
        <dbReference type="Proteomes" id="UP001055072"/>
    </source>
</evidence>